<dbReference type="EMBL" id="DQ490056">
    <property type="protein sequence ID" value="ABF22598.1"/>
    <property type="molecule type" value="Genomic_DNA"/>
</dbReference>
<keyword evidence="2" id="KW-1185">Reference proteome</keyword>
<dbReference type="RefSeq" id="YP_762613.1">
    <property type="nucleotide sequence ID" value="NC_008364.1"/>
</dbReference>
<dbReference type="Proteomes" id="UP000001250">
    <property type="component" value="Segment"/>
</dbReference>
<accession>Q0GXS8</accession>
<evidence type="ECO:0000313" key="2">
    <source>
        <dbReference type="Proteomes" id="UP000001250"/>
    </source>
</evidence>
<evidence type="ECO:0000313" key="1">
    <source>
        <dbReference type="EMBL" id="ABF22598.1"/>
    </source>
</evidence>
<name>Q0GXS8_9CAUD</name>
<reference evidence="1 2" key="1">
    <citation type="journal article" date="2006" name="J. Bacteriol.">
        <title>Genome sequence and global gene expression of Q54, a new phage species linking the 936 and c2 phage species of Lactococcus lactis.</title>
        <authorList>
            <person name="Fortier L.C."/>
            <person name="Bransi A."/>
            <person name="Moineau S."/>
        </authorList>
    </citation>
    <scope>NUCLEOTIDE SEQUENCE</scope>
</reference>
<organism evidence="1 2">
    <name type="scientific">Lactococcus phage Q54</name>
    <dbReference type="NCBI Taxonomy" id="382685"/>
    <lineage>
        <taxon>Viruses</taxon>
        <taxon>Duplodnaviria</taxon>
        <taxon>Heunggongvirae</taxon>
        <taxon>Uroviricota</taxon>
        <taxon>Caudoviricetes</taxon>
        <taxon>Questintvirus</taxon>
        <taxon>Questintvirus Q54</taxon>
    </lineage>
</organism>
<dbReference type="GeneID" id="5130601"/>
<proteinExistence type="predicted"/>
<dbReference type="PROSITE" id="PS51257">
    <property type="entry name" value="PROKAR_LIPOPROTEIN"/>
    <property type="match status" value="1"/>
</dbReference>
<dbReference type="KEGG" id="vg:5130601"/>
<protein>
    <submittedName>
        <fullName evidence="1">Uncharacterized protein</fullName>
    </submittedName>
</protein>
<sequence length="80" mass="9825">MKKKYKVITLFNAIGMSCTDTNQYKTAREWYEQLKKDNYVMLSIMVNEKGKVLHIFDHTKKFSYNRNYDYFTRNDLFYEI</sequence>